<feature type="transmembrane region" description="Helical" evidence="2">
    <location>
        <begin position="41"/>
        <end position="58"/>
    </location>
</feature>
<keyword evidence="4" id="KW-1185">Reference proteome</keyword>
<dbReference type="AlphaFoldDB" id="A0A5B8U8J3"/>
<organism evidence="3 4">
    <name type="scientific">Baekduia soli</name>
    <dbReference type="NCBI Taxonomy" id="496014"/>
    <lineage>
        <taxon>Bacteria</taxon>
        <taxon>Bacillati</taxon>
        <taxon>Actinomycetota</taxon>
        <taxon>Thermoleophilia</taxon>
        <taxon>Solirubrobacterales</taxon>
        <taxon>Baekduiaceae</taxon>
        <taxon>Baekduia</taxon>
    </lineage>
</organism>
<dbReference type="KEGG" id="bsol:FSW04_18910"/>
<sequence length="259" mass="27691">MHPTEPHDDPSTVTPKEGAAFVLLAAAAGAGAVLTDHAGSLLPFFAALLVAGMAWISADRRQGRQITAQREALTAQLEAERERHAAGLAHARELADVDDLRDLLDEAAVALHVAKYAASAARQKHTQLGASVGLKAARLIRQAWEAGRDLDAMAARLAVRLGPGDRLALTFAEANRWLLVFMRSIEMSGLDDELNRGWSRVQSLNEAFKGFDGYVRDFESVAAARVGARMDASSDPPASPDLVPPPADAMPVLQPHPDD</sequence>
<proteinExistence type="predicted"/>
<evidence type="ECO:0000313" key="3">
    <source>
        <dbReference type="EMBL" id="QEC49436.1"/>
    </source>
</evidence>
<gene>
    <name evidence="3" type="ORF">FSW04_18910</name>
</gene>
<evidence type="ECO:0000256" key="1">
    <source>
        <dbReference type="SAM" id="MobiDB-lite"/>
    </source>
</evidence>
<dbReference type="EMBL" id="CP042430">
    <property type="protein sequence ID" value="QEC49436.1"/>
    <property type="molecule type" value="Genomic_DNA"/>
</dbReference>
<feature type="compositionally biased region" description="Pro residues" evidence="1">
    <location>
        <begin position="237"/>
        <end position="248"/>
    </location>
</feature>
<feature type="region of interest" description="Disordered" evidence="1">
    <location>
        <begin position="229"/>
        <end position="259"/>
    </location>
</feature>
<evidence type="ECO:0000256" key="2">
    <source>
        <dbReference type="SAM" id="Phobius"/>
    </source>
</evidence>
<accession>A0A5B8U8J3</accession>
<keyword evidence="2" id="KW-1133">Transmembrane helix</keyword>
<reference evidence="3 4" key="1">
    <citation type="journal article" date="2018" name="J. Microbiol.">
        <title>Baekduia soli gen. nov., sp. nov., a novel bacterium isolated from the soil of Baekdu Mountain and proposal of a novel family name, Baekduiaceae fam. nov.</title>
        <authorList>
            <person name="An D.S."/>
            <person name="Siddiqi M.Z."/>
            <person name="Kim K.H."/>
            <person name="Yu H.S."/>
            <person name="Im W.T."/>
        </authorList>
    </citation>
    <scope>NUCLEOTIDE SEQUENCE [LARGE SCALE GENOMIC DNA]</scope>
    <source>
        <strain evidence="3 4">BR7-21</strain>
    </source>
</reference>
<protein>
    <submittedName>
        <fullName evidence="3">Uncharacterized protein</fullName>
    </submittedName>
</protein>
<dbReference type="RefSeq" id="WP_146921797.1">
    <property type="nucleotide sequence ID" value="NZ_CP042430.1"/>
</dbReference>
<evidence type="ECO:0000313" key="4">
    <source>
        <dbReference type="Proteomes" id="UP000321805"/>
    </source>
</evidence>
<name>A0A5B8U8J3_9ACTN</name>
<keyword evidence="2" id="KW-0812">Transmembrane</keyword>
<dbReference type="Proteomes" id="UP000321805">
    <property type="component" value="Chromosome"/>
</dbReference>
<keyword evidence="2" id="KW-0472">Membrane</keyword>